<dbReference type="Pfam" id="PF25053">
    <property type="entry name" value="DUF7791"/>
    <property type="match status" value="1"/>
</dbReference>
<feature type="domain" description="DUF7791" evidence="3">
    <location>
        <begin position="495"/>
        <end position="652"/>
    </location>
</feature>
<evidence type="ECO:0000313" key="5">
    <source>
        <dbReference type="Proteomes" id="UP001430848"/>
    </source>
</evidence>
<dbReference type="InterPro" id="IPR027417">
    <property type="entry name" value="P-loop_NTPase"/>
</dbReference>
<accession>A0ABR1P0V0</accession>
<dbReference type="PANTHER" id="PTHR10039">
    <property type="entry name" value="AMELOGENIN"/>
    <property type="match status" value="1"/>
</dbReference>
<dbReference type="EMBL" id="JAKNSF020000063">
    <property type="protein sequence ID" value="KAK7723026.1"/>
    <property type="molecule type" value="Genomic_DNA"/>
</dbReference>
<evidence type="ECO:0000256" key="1">
    <source>
        <dbReference type="ARBA" id="ARBA00022737"/>
    </source>
</evidence>
<protein>
    <recommendedName>
        <fullName evidence="6">NACHT domain-containing protein</fullName>
    </recommendedName>
</protein>
<evidence type="ECO:0008006" key="6">
    <source>
        <dbReference type="Google" id="ProtNLM"/>
    </source>
</evidence>
<gene>
    <name evidence="4" type="ORF">SLS63_009055</name>
</gene>
<keyword evidence="1" id="KW-0677">Repeat</keyword>
<comment type="caution">
    <text evidence="4">The sequence shown here is derived from an EMBL/GenBank/DDBJ whole genome shotgun (WGS) entry which is preliminary data.</text>
</comment>
<proteinExistence type="predicted"/>
<dbReference type="InterPro" id="IPR056884">
    <property type="entry name" value="NPHP3-like_N"/>
</dbReference>
<reference evidence="4 5" key="1">
    <citation type="submission" date="2024-02" db="EMBL/GenBank/DDBJ databases">
        <title>De novo assembly and annotation of 12 fungi associated with fruit tree decline syndrome in Ontario, Canada.</title>
        <authorList>
            <person name="Sulman M."/>
            <person name="Ellouze W."/>
            <person name="Ilyukhin E."/>
        </authorList>
    </citation>
    <scope>NUCLEOTIDE SEQUENCE [LARGE SCALE GENOMIC DNA]</scope>
    <source>
        <strain evidence="4 5">M169</strain>
    </source>
</reference>
<evidence type="ECO:0000313" key="4">
    <source>
        <dbReference type="EMBL" id="KAK7723026.1"/>
    </source>
</evidence>
<organism evidence="4 5">
    <name type="scientific">Diaporthe eres</name>
    <name type="common">Phomopsis oblonga</name>
    <dbReference type="NCBI Taxonomy" id="83184"/>
    <lineage>
        <taxon>Eukaryota</taxon>
        <taxon>Fungi</taxon>
        <taxon>Dikarya</taxon>
        <taxon>Ascomycota</taxon>
        <taxon>Pezizomycotina</taxon>
        <taxon>Sordariomycetes</taxon>
        <taxon>Sordariomycetidae</taxon>
        <taxon>Diaporthales</taxon>
        <taxon>Diaporthaceae</taxon>
        <taxon>Diaporthe</taxon>
        <taxon>Diaporthe eres species complex</taxon>
    </lineage>
</organism>
<dbReference type="Proteomes" id="UP001430848">
    <property type="component" value="Unassembled WGS sequence"/>
</dbReference>
<dbReference type="SUPFAM" id="SSF52540">
    <property type="entry name" value="P-loop containing nucleoside triphosphate hydrolases"/>
    <property type="match status" value="1"/>
</dbReference>
<sequence>MDPVLSRLADEAMAIATEIEDSLDRPQPQSGVSVWKSLRHAIIALWGERKLREKYERLESIRSELQFHIVVSIKAHVDVKALEESDQMGQFDQETRRLMEAIMKDSESMRLQLDDRIDTVNKTLDDNRQQLEKQHLDSTSLAVHHHLEQMTAIKSLYNQPWQVEEAIDASKVIRKVLNSLWFSKMSDRFDDIKPAHEKTFEWVFTSPKDEKSTTCTFMDWMKGDNGIYWVNGRAGSGKSTLMKFLARDDRTKPAFAAWAGERKLVTARHWFWNQAQDPLQKSLDGLLRAVMHDVIQQCPDYAILLFPDQFIFGRDWTDFPTSHDLTRAFTRLVSTNNPPACVALMIDGLDEYEASEEEHFELAKILKEAAGSKSFKVVVSSRPETPFETTFGDCDKLRLHELTRNDRKFYVADVIDRHWRIKFLVEQADDGEQAKDRLIDCVVEMSEGIFLWLKLVAAALAEELSTCDALADLQAVLDKFPRGLEELYRHMFQRIPERRRIKGAQIIQLVRCSMAISDMKAQWVSNRGPPPPMSAHTLSVAHTDYANIINREKGPLREEESEDAIRKVDYLLRSHCAGLLELKEYDERTRTDANRATKRKLRDPEVVFLHKSVVEFIDRPDTQSQLLSVGTGVDGFNPYVSLMACLLFKLKIYLPKYSFQDLKPEDHTVNLDPGVCYLRRDE</sequence>
<feature type="domain" description="Nephrocystin 3-like N-terminal" evidence="2">
    <location>
        <begin position="216"/>
        <end position="382"/>
    </location>
</feature>
<dbReference type="InterPro" id="IPR056693">
    <property type="entry name" value="DUF7791"/>
</dbReference>
<keyword evidence="5" id="KW-1185">Reference proteome</keyword>
<name>A0ABR1P0V0_DIAER</name>
<dbReference type="Pfam" id="PF24883">
    <property type="entry name" value="NPHP3_N"/>
    <property type="match status" value="1"/>
</dbReference>
<evidence type="ECO:0000259" key="3">
    <source>
        <dbReference type="Pfam" id="PF25053"/>
    </source>
</evidence>
<dbReference type="PANTHER" id="PTHR10039:SF5">
    <property type="entry name" value="NACHT DOMAIN-CONTAINING PROTEIN"/>
    <property type="match status" value="1"/>
</dbReference>
<evidence type="ECO:0000259" key="2">
    <source>
        <dbReference type="Pfam" id="PF24883"/>
    </source>
</evidence>
<dbReference type="Gene3D" id="3.40.50.300">
    <property type="entry name" value="P-loop containing nucleotide triphosphate hydrolases"/>
    <property type="match status" value="1"/>
</dbReference>